<keyword evidence="4" id="KW-1185">Reference proteome</keyword>
<dbReference type="InterPro" id="IPR005627">
    <property type="entry name" value="CutC-like"/>
</dbReference>
<dbReference type="PANTHER" id="PTHR12598">
    <property type="entry name" value="COPPER HOMEOSTASIS PROTEIN CUTC"/>
    <property type="match status" value="1"/>
</dbReference>
<dbReference type="VEuPathDB" id="VectorBase:LDEU008079"/>
<dbReference type="EMBL" id="NCKV01005597">
    <property type="protein sequence ID" value="RWS23961.1"/>
    <property type="molecule type" value="Genomic_DNA"/>
</dbReference>
<dbReference type="STRING" id="299467.A0A443S8X3"/>
<comment type="caution">
    <text evidence="3">The sequence shown here is derived from an EMBL/GenBank/DDBJ whole genome shotgun (WGS) entry which is preliminary data.</text>
</comment>
<evidence type="ECO:0000313" key="3">
    <source>
        <dbReference type="EMBL" id="RWS23961.1"/>
    </source>
</evidence>
<comment type="similarity">
    <text evidence="1">Belongs to the CutC family.</text>
</comment>
<reference evidence="3 4" key="1">
    <citation type="journal article" date="2018" name="Gigascience">
        <title>Genomes of trombidid mites reveal novel predicted allergens and laterally-transferred genes associated with secondary metabolism.</title>
        <authorList>
            <person name="Dong X."/>
            <person name="Chaisiri K."/>
            <person name="Xia D."/>
            <person name="Armstrong S.D."/>
            <person name="Fang Y."/>
            <person name="Donnelly M.J."/>
            <person name="Kadowaki T."/>
            <person name="McGarry J.W."/>
            <person name="Darby A.C."/>
            <person name="Makepeace B.L."/>
        </authorList>
    </citation>
    <scope>NUCLEOTIDE SEQUENCE [LARGE SCALE GENOMIC DNA]</scope>
    <source>
        <strain evidence="3">UoL-UT</strain>
    </source>
</reference>
<dbReference type="Proteomes" id="UP000288716">
    <property type="component" value="Unassembled WGS sequence"/>
</dbReference>
<evidence type="ECO:0000256" key="1">
    <source>
        <dbReference type="ARBA" id="ARBA00007768"/>
    </source>
</evidence>
<dbReference type="FunFam" id="3.20.20.380:FF:000001">
    <property type="entry name" value="Copper homeostasis protein CutC"/>
    <property type="match status" value="1"/>
</dbReference>
<dbReference type="OrthoDB" id="7392499at2759"/>
<dbReference type="AlphaFoldDB" id="A0A443S8X3"/>
<sequence length="259" mass="29035">MPRLLLEICIDSVESAKAAIDGGADRLEVCSALAVGGLTPSLALLKYIRNNLINKCDRPIELYAMIRPRDGDFCYTNEEIEIMQQEIVMMINANLVDGFVFGLLRVDGTIDRENCSRLMRATNGMAVTFHRAFDVCCEPFESLETVIELGFKRVLTSGQMLNAADAIHLIAELVKRANNRIIIMPGSGINRNNLHSIAKLTNAIEFHSSASIHKHSSMQFMNQVSKTHFNKWKVTETNCVRTLSNILTQNDHQHTEDDQ</sequence>
<proteinExistence type="inferred from homology"/>
<gene>
    <name evidence="3" type="ORF">B4U80_03355</name>
</gene>
<dbReference type="PANTHER" id="PTHR12598:SF0">
    <property type="entry name" value="COPPER HOMEOSTASIS PROTEIN CUTC HOMOLOG"/>
    <property type="match status" value="1"/>
</dbReference>
<evidence type="ECO:0000256" key="2">
    <source>
        <dbReference type="ARBA" id="ARBA00019014"/>
    </source>
</evidence>
<evidence type="ECO:0000313" key="4">
    <source>
        <dbReference type="Proteomes" id="UP000288716"/>
    </source>
</evidence>
<dbReference type="SUPFAM" id="SSF110395">
    <property type="entry name" value="CutC-like"/>
    <property type="match status" value="1"/>
</dbReference>
<name>A0A443S8X3_9ACAR</name>
<dbReference type="Gene3D" id="3.20.20.380">
    <property type="entry name" value="Copper homeostasis (CutC) domain"/>
    <property type="match status" value="1"/>
</dbReference>
<dbReference type="InterPro" id="IPR036822">
    <property type="entry name" value="CutC-like_dom_sf"/>
</dbReference>
<dbReference type="HAMAP" id="MF_00795">
    <property type="entry name" value="CutC"/>
    <property type="match status" value="1"/>
</dbReference>
<dbReference type="Pfam" id="PF03932">
    <property type="entry name" value="CutC"/>
    <property type="match status" value="1"/>
</dbReference>
<protein>
    <recommendedName>
        <fullName evidence="2">Copper homeostasis protein cutC homolog</fullName>
    </recommendedName>
</protein>
<accession>A0A443S8X3</accession>
<organism evidence="3 4">
    <name type="scientific">Leptotrombidium deliense</name>
    <dbReference type="NCBI Taxonomy" id="299467"/>
    <lineage>
        <taxon>Eukaryota</taxon>
        <taxon>Metazoa</taxon>
        <taxon>Ecdysozoa</taxon>
        <taxon>Arthropoda</taxon>
        <taxon>Chelicerata</taxon>
        <taxon>Arachnida</taxon>
        <taxon>Acari</taxon>
        <taxon>Acariformes</taxon>
        <taxon>Trombidiformes</taxon>
        <taxon>Prostigmata</taxon>
        <taxon>Anystina</taxon>
        <taxon>Parasitengona</taxon>
        <taxon>Trombiculoidea</taxon>
        <taxon>Trombiculidae</taxon>
        <taxon>Leptotrombidium</taxon>
    </lineage>
</organism>
<dbReference type="GO" id="GO:0005507">
    <property type="term" value="F:copper ion binding"/>
    <property type="evidence" value="ECO:0007669"/>
    <property type="project" value="TreeGrafter"/>
</dbReference>